<name>A0A565CMN9_9BRAS</name>
<accession>A0A565CMN9</accession>
<evidence type="ECO:0000313" key="2">
    <source>
        <dbReference type="Proteomes" id="UP000489600"/>
    </source>
</evidence>
<proteinExistence type="predicted"/>
<sequence length="87" mass="9454">MDRGDAVNSGTIDEGGANSLAIIAQNEHEVVYRFTGIVGWGEVGNLLDDDAEPVFDDMAGLGEIDADDEMWLSEENLYVGRYVDSID</sequence>
<dbReference type="AlphaFoldDB" id="A0A565CMN9"/>
<protein>
    <submittedName>
        <fullName evidence="1">Uncharacterized protein</fullName>
    </submittedName>
</protein>
<reference evidence="1" key="1">
    <citation type="submission" date="2019-07" db="EMBL/GenBank/DDBJ databases">
        <authorList>
            <person name="Dittberner H."/>
        </authorList>
    </citation>
    <scope>NUCLEOTIDE SEQUENCE [LARGE SCALE GENOMIC DNA]</scope>
</reference>
<dbReference type="EMBL" id="CABITT030000008">
    <property type="protein sequence ID" value="VVB14980.1"/>
    <property type="molecule type" value="Genomic_DNA"/>
</dbReference>
<keyword evidence="2" id="KW-1185">Reference proteome</keyword>
<organism evidence="1 2">
    <name type="scientific">Arabis nemorensis</name>
    <dbReference type="NCBI Taxonomy" id="586526"/>
    <lineage>
        <taxon>Eukaryota</taxon>
        <taxon>Viridiplantae</taxon>
        <taxon>Streptophyta</taxon>
        <taxon>Embryophyta</taxon>
        <taxon>Tracheophyta</taxon>
        <taxon>Spermatophyta</taxon>
        <taxon>Magnoliopsida</taxon>
        <taxon>eudicotyledons</taxon>
        <taxon>Gunneridae</taxon>
        <taxon>Pentapetalae</taxon>
        <taxon>rosids</taxon>
        <taxon>malvids</taxon>
        <taxon>Brassicales</taxon>
        <taxon>Brassicaceae</taxon>
        <taxon>Arabideae</taxon>
        <taxon>Arabis</taxon>
    </lineage>
</organism>
<evidence type="ECO:0000313" key="1">
    <source>
        <dbReference type="EMBL" id="VVB14980.1"/>
    </source>
</evidence>
<gene>
    <name evidence="1" type="ORF">ANE_LOCUS25424</name>
</gene>
<comment type="caution">
    <text evidence="1">The sequence shown here is derived from an EMBL/GenBank/DDBJ whole genome shotgun (WGS) entry which is preliminary data.</text>
</comment>
<dbReference type="Proteomes" id="UP000489600">
    <property type="component" value="Unassembled WGS sequence"/>
</dbReference>